<proteinExistence type="predicted"/>
<dbReference type="AlphaFoldDB" id="A0AAU7DF15"/>
<organism evidence="1">
    <name type="scientific">Telmatobacter sp. DSM 110680</name>
    <dbReference type="NCBI Taxonomy" id="3036704"/>
    <lineage>
        <taxon>Bacteria</taxon>
        <taxon>Pseudomonadati</taxon>
        <taxon>Acidobacteriota</taxon>
        <taxon>Terriglobia</taxon>
        <taxon>Terriglobales</taxon>
        <taxon>Acidobacteriaceae</taxon>
        <taxon>Telmatobacter</taxon>
    </lineage>
</organism>
<evidence type="ECO:0008006" key="2">
    <source>
        <dbReference type="Google" id="ProtNLM"/>
    </source>
</evidence>
<accession>A0AAU7DF15</accession>
<dbReference type="RefSeq" id="WP_348261159.1">
    <property type="nucleotide sequence ID" value="NZ_CP121196.1"/>
</dbReference>
<gene>
    <name evidence="1" type="ORF">P8935_15275</name>
</gene>
<reference evidence="1" key="1">
    <citation type="submission" date="2023-03" db="EMBL/GenBank/DDBJ databases">
        <title>Edaphobacter sp.</title>
        <authorList>
            <person name="Huber K.J."/>
            <person name="Papendorf J."/>
            <person name="Pilke C."/>
            <person name="Bunk B."/>
            <person name="Sproeer C."/>
            <person name="Pester M."/>
        </authorList>
    </citation>
    <scope>NUCLEOTIDE SEQUENCE</scope>
    <source>
        <strain evidence="1">DSM 110680</strain>
    </source>
</reference>
<dbReference type="EMBL" id="CP121196">
    <property type="protein sequence ID" value="XBH15927.1"/>
    <property type="molecule type" value="Genomic_DNA"/>
</dbReference>
<protein>
    <recommendedName>
        <fullName evidence="2">DUF2993 domain-containing protein</fullName>
    </recommendedName>
</protein>
<evidence type="ECO:0000313" key="1">
    <source>
        <dbReference type="EMBL" id="XBH15927.1"/>
    </source>
</evidence>
<name>A0AAU7DF15_9BACT</name>
<sequence>MNKIKGPAVGVLFVLIAGTLQASAVELRVSREALERTLKLQLFSGPNGRFYLKGTERTACSVYADDAKVLFVKDRIVVKVKTRARMGKSMGSSCIGIALSPTAEVSIAPYGEGESIGFRDAQLMKVSDQRELNFLLTPFLSRQVPSSMKVDAADLLRKALEGSTATSGYKVSLERLKVHSMAIEGDVLVVDVDGDISVK</sequence>